<keyword evidence="1 2" id="KW-0808">Transferase</keyword>
<proteinExistence type="inferred from homology"/>
<keyword evidence="1" id="KW-0545">Nucleotide biosynthesis</keyword>
<sequence>MTNAHTLKLKDIVGKDPSVIRVLDQGFIQLVDYMPSDYPFGQVVEGATAGDIAVVAAARVSYGTVTKGTDADRKLIEFLLRHGHTSPLEMVEFKFIVKAPVVMWWQHVRHRIQEMNFQSGRYTPYPENEFYLPEKLRAQDKVNKQGSVLVDFLSSEEERALLEELRAHYEAGFSLYKKMLAKGVAKEMARLALPGWALYHTAYVKMNAHALMHYLAKRTEPDAQYEIRVYAQAMERIFAQKLPWVHAAWRDSRGAAI</sequence>
<feature type="binding site" evidence="1">
    <location>
        <begin position="106"/>
        <end position="109"/>
    </location>
    <ligand>
        <name>dUMP</name>
        <dbReference type="ChEBI" id="CHEBI:246422"/>
        <note>ligand shared between dimeric partners</note>
    </ligand>
</feature>
<dbReference type="EMBL" id="CP063845">
    <property type="protein sequence ID" value="UFP94504.1"/>
    <property type="molecule type" value="Genomic_DNA"/>
</dbReference>
<feature type="binding site" evidence="1">
    <location>
        <position position="213"/>
    </location>
    <ligand>
        <name>FAD</name>
        <dbReference type="ChEBI" id="CHEBI:57692"/>
        <note>ligand shared between neighboring subunits</note>
    </ligand>
</feature>
<evidence type="ECO:0000313" key="3">
    <source>
        <dbReference type="Proteomes" id="UP001054846"/>
    </source>
</evidence>
<protein>
    <recommendedName>
        <fullName evidence="1">Flavin-dependent thymidylate synthase</fullName>
        <shortName evidence="1">FDTS</shortName>
        <ecNumber evidence="1">2.1.1.148</ecNumber>
    </recommendedName>
    <alternativeName>
        <fullName evidence="1">FAD-dependent thymidylate synthase</fullName>
    </alternativeName>
    <alternativeName>
        <fullName evidence="1">Thymidylate synthase ThyX</fullName>
        <shortName evidence="1">TS</shortName>
        <shortName evidence="1">TSase</shortName>
    </alternativeName>
</protein>
<comment type="function">
    <text evidence="1">Catalyzes the reductive methylation of 2'-deoxyuridine-5'-monophosphate (dUMP) to 2'-deoxythymidine-5'-monophosphate (dTMP) while utilizing 5,10-methylenetetrahydrofolate (mTHF) as the methyl donor, and NADPH and FADH(2) as the reductant.</text>
</comment>
<comment type="subunit">
    <text evidence="1">Homotetramer.</text>
</comment>
<keyword evidence="1" id="KW-0285">Flavoprotein</keyword>
<dbReference type="PANTHER" id="PTHR34934:SF1">
    <property type="entry name" value="FLAVIN-DEPENDENT THYMIDYLATE SYNTHASE"/>
    <property type="match status" value="1"/>
</dbReference>
<dbReference type="PANTHER" id="PTHR34934">
    <property type="entry name" value="FLAVIN-DEPENDENT THYMIDYLATE SYNTHASE"/>
    <property type="match status" value="1"/>
</dbReference>
<feature type="binding site" evidence="1">
    <location>
        <position position="218"/>
    </location>
    <ligand>
        <name>dUMP</name>
        <dbReference type="ChEBI" id="CHEBI:246422"/>
        <note>ligand shared between dimeric partners</note>
    </ligand>
</feature>
<dbReference type="Gene3D" id="3.30.1360.170">
    <property type="match status" value="1"/>
</dbReference>
<dbReference type="Proteomes" id="UP001054846">
    <property type="component" value="Chromosome"/>
</dbReference>
<organism evidence="2 3">
    <name type="scientific">Gloeobacter morelensis MG652769</name>
    <dbReference type="NCBI Taxonomy" id="2781736"/>
    <lineage>
        <taxon>Bacteria</taxon>
        <taxon>Bacillati</taxon>
        <taxon>Cyanobacteriota</taxon>
        <taxon>Cyanophyceae</taxon>
        <taxon>Gloeobacterales</taxon>
        <taxon>Gloeobacteraceae</taxon>
        <taxon>Gloeobacter</taxon>
        <taxon>Gloeobacter morelensis</taxon>
    </lineage>
</organism>
<feature type="binding site" evidence="1">
    <location>
        <begin position="207"/>
        <end position="209"/>
    </location>
    <ligand>
        <name>FAD</name>
        <dbReference type="ChEBI" id="CHEBI:57692"/>
        <note>ligand shared between neighboring subunits</note>
    </ligand>
</feature>
<comment type="pathway">
    <text evidence="1">Pyrimidine metabolism; dTTP biosynthesis.</text>
</comment>
<dbReference type="EC" id="2.1.1.148" evidence="1"/>
<dbReference type="InterPro" id="IPR003669">
    <property type="entry name" value="Thymidylate_synthase_ThyX"/>
</dbReference>
<dbReference type="GO" id="GO:0050797">
    <property type="term" value="F:thymidylate synthase (FAD) activity"/>
    <property type="evidence" value="ECO:0007669"/>
    <property type="project" value="UniProtKB-EC"/>
</dbReference>
<dbReference type="Pfam" id="PF02511">
    <property type="entry name" value="Thy1"/>
    <property type="match status" value="1"/>
</dbReference>
<dbReference type="PROSITE" id="PS51331">
    <property type="entry name" value="THYX"/>
    <property type="match status" value="1"/>
</dbReference>
<keyword evidence="1" id="KW-0521">NADP</keyword>
<name>A0ABY3PLN2_9CYAN</name>
<feature type="binding site" description="in other chain" evidence="1">
    <location>
        <position position="190"/>
    </location>
    <ligand>
        <name>dUMP</name>
        <dbReference type="ChEBI" id="CHEBI:246422"/>
        <note>ligand shared between dimeric partners</note>
    </ligand>
</feature>
<dbReference type="HAMAP" id="MF_01408">
    <property type="entry name" value="ThyX"/>
    <property type="match status" value="1"/>
</dbReference>
<feature type="binding site" evidence="1">
    <location>
        <begin position="109"/>
        <end position="111"/>
    </location>
    <ligand>
        <name>FAD</name>
        <dbReference type="ChEBI" id="CHEBI:57692"/>
        <note>ligand shared between neighboring subunits</note>
    </ligand>
</feature>
<reference evidence="2 3" key="1">
    <citation type="journal article" date="2021" name="Genome Biol. Evol.">
        <title>Complete Genome Sequencing of a Novel Gloeobacter Species from a Waterfall Cave in Mexico.</title>
        <authorList>
            <person name="Saw J.H."/>
            <person name="Cardona T."/>
            <person name="Montejano G."/>
        </authorList>
    </citation>
    <scope>NUCLEOTIDE SEQUENCE [LARGE SCALE GENOMIC DNA]</scope>
    <source>
        <strain evidence="2">MG652769</strain>
    </source>
</reference>
<comment type="catalytic activity">
    <reaction evidence="1">
        <text>dUMP + (6R)-5,10-methylene-5,6,7,8-tetrahydrofolate + NADPH + H(+) = dTMP + (6S)-5,6,7,8-tetrahydrofolate + NADP(+)</text>
        <dbReference type="Rhea" id="RHEA:29043"/>
        <dbReference type="ChEBI" id="CHEBI:15378"/>
        <dbReference type="ChEBI" id="CHEBI:15636"/>
        <dbReference type="ChEBI" id="CHEBI:57453"/>
        <dbReference type="ChEBI" id="CHEBI:57783"/>
        <dbReference type="ChEBI" id="CHEBI:58349"/>
        <dbReference type="ChEBI" id="CHEBI:63528"/>
        <dbReference type="ChEBI" id="CHEBI:246422"/>
        <dbReference type="EC" id="2.1.1.148"/>
    </reaction>
</comment>
<dbReference type="GO" id="GO:0032259">
    <property type="term" value="P:methylation"/>
    <property type="evidence" value="ECO:0007669"/>
    <property type="project" value="UniProtKB-KW"/>
</dbReference>
<feature type="binding site" description="in other chain" evidence="1">
    <location>
        <begin position="119"/>
        <end position="121"/>
    </location>
    <ligand>
        <name>dUMP</name>
        <dbReference type="ChEBI" id="CHEBI:246422"/>
        <note>ligand shared between dimeric partners</note>
    </ligand>
</feature>
<keyword evidence="1" id="KW-0274">FAD</keyword>
<comment type="similarity">
    <text evidence="1">Belongs to the thymidylate synthase ThyX family.</text>
</comment>
<accession>A0ABY3PLN2</accession>
<evidence type="ECO:0000313" key="2">
    <source>
        <dbReference type="EMBL" id="UFP94504.1"/>
    </source>
</evidence>
<feature type="binding site" evidence="1">
    <location>
        <position position="86"/>
    </location>
    <ligand>
        <name>FAD</name>
        <dbReference type="ChEBI" id="CHEBI:57692"/>
        <note>ligand shared between neighboring subunits</note>
    </ligand>
</feature>
<dbReference type="RefSeq" id="WP_230841551.1">
    <property type="nucleotide sequence ID" value="NZ_CP063845.1"/>
</dbReference>
<dbReference type="NCBIfam" id="TIGR02170">
    <property type="entry name" value="thyX"/>
    <property type="match status" value="1"/>
</dbReference>
<comment type="caution">
    <text evidence="1">Lacks conserved residue(s) required for the propagation of feature annotation.</text>
</comment>
<dbReference type="CDD" id="cd20175">
    <property type="entry name" value="ThyX"/>
    <property type="match status" value="1"/>
</dbReference>
<dbReference type="InterPro" id="IPR036098">
    <property type="entry name" value="Thymidylate_synthase_ThyX_sf"/>
</dbReference>
<gene>
    <name evidence="1" type="primary">thyX</name>
    <name evidence="2" type="ORF">ISF26_22650</name>
</gene>
<comment type="cofactor">
    <cofactor evidence="1">
        <name>FAD</name>
        <dbReference type="ChEBI" id="CHEBI:57692"/>
    </cofactor>
    <text evidence="1">Binds 4 FAD per tetramer. Each FAD binding site is formed by three monomers.</text>
</comment>
<keyword evidence="3" id="KW-1185">Reference proteome</keyword>
<feature type="active site" description="Involved in ionization of N3 of dUMP, leading to its activation" evidence="1">
    <location>
        <position position="218"/>
    </location>
</feature>
<evidence type="ECO:0000256" key="1">
    <source>
        <dbReference type="HAMAP-Rule" id="MF_01408"/>
    </source>
</evidence>
<dbReference type="SUPFAM" id="SSF69796">
    <property type="entry name" value="Thymidylate synthase-complementing protein Thy1"/>
    <property type="match status" value="1"/>
</dbReference>
<keyword evidence="1 2" id="KW-0489">Methyltransferase</keyword>